<name>X1BHH3_9ZZZZ</name>
<accession>X1BHH3</accession>
<proteinExistence type="predicted"/>
<gene>
    <name evidence="1" type="ORF">S01H4_46974</name>
</gene>
<evidence type="ECO:0000313" key="1">
    <source>
        <dbReference type="EMBL" id="GAG95384.1"/>
    </source>
</evidence>
<dbReference type="AlphaFoldDB" id="X1BHH3"/>
<organism evidence="1">
    <name type="scientific">marine sediment metagenome</name>
    <dbReference type="NCBI Taxonomy" id="412755"/>
    <lineage>
        <taxon>unclassified sequences</taxon>
        <taxon>metagenomes</taxon>
        <taxon>ecological metagenomes</taxon>
    </lineage>
</organism>
<protein>
    <submittedName>
        <fullName evidence="1">Uncharacterized protein</fullName>
    </submittedName>
</protein>
<dbReference type="EMBL" id="BART01026312">
    <property type="protein sequence ID" value="GAG95384.1"/>
    <property type="molecule type" value="Genomic_DNA"/>
</dbReference>
<comment type="caution">
    <text evidence="1">The sequence shown here is derived from an EMBL/GenBank/DDBJ whole genome shotgun (WGS) entry which is preliminary data.</text>
</comment>
<sequence length="119" mass="13699">MADIIDSLYEEHKEPDDESDLIVIPDLVETCPVLHDFMRFTKFMGKPTESPRLGYHVSEGKLYVSLSDGQRRRSLRVNAATFYDGLREIENHITQGALGSLWYNWPQRNGQKRKNSKGS</sequence>
<reference evidence="1" key="1">
    <citation type="journal article" date="2014" name="Front. Microbiol.">
        <title>High frequency of phylogenetically diverse reductive dehalogenase-homologous genes in deep subseafloor sedimentary metagenomes.</title>
        <authorList>
            <person name="Kawai M."/>
            <person name="Futagami T."/>
            <person name="Toyoda A."/>
            <person name="Takaki Y."/>
            <person name="Nishi S."/>
            <person name="Hori S."/>
            <person name="Arai W."/>
            <person name="Tsubouchi T."/>
            <person name="Morono Y."/>
            <person name="Uchiyama I."/>
            <person name="Ito T."/>
            <person name="Fujiyama A."/>
            <person name="Inagaki F."/>
            <person name="Takami H."/>
        </authorList>
    </citation>
    <scope>NUCLEOTIDE SEQUENCE</scope>
    <source>
        <strain evidence="1">Expedition CK06-06</strain>
    </source>
</reference>